<dbReference type="FunCoup" id="A0A152A0Z8">
    <property type="interactions" value="626"/>
</dbReference>
<evidence type="ECO:0000256" key="6">
    <source>
        <dbReference type="ARBA" id="ARBA00023034"/>
    </source>
</evidence>
<keyword evidence="4 9" id="KW-0813">Transport</keyword>
<evidence type="ECO:0000256" key="1">
    <source>
        <dbReference type="ARBA" id="ARBA00004555"/>
    </source>
</evidence>
<dbReference type="GO" id="GO:0005829">
    <property type="term" value="C:cytosol"/>
    <property type="evidence" value="ECO:0007669"/>
    <property type="project" value="GOC"/>
</dbReference>
<dbReference type="EMBL" id="LODT01000020">
    <property type="protein sequence ID" value="KYQ99740.1"/>
    <property type="molecule type" value="Genomic_DNA"/>
</dbReference>
<dbReference type="GO" id="GO:0030121">
    <property type="term" value="C:AP-1 adaptor complex"/>
    <property type="evidence" value="ECO:0007669"/>
    <property type="project" value="InterPro"/>
</dbReference>
<comment type="caution">
    <text evidence="11">The sequence shown here is derived from an EMBL/GenBank/DDBJ whole genome shotgun (WGS) entry which is preliminary data.</text>
</comment>
<evidence type="ECO:0000256" key="8">
    <source>
        <dbReference type="ARBA" id="ARBA00023329"/>
    </source>
</evidence>
<accession>A0A152A0Z8</accession>
<dbReference type="PIRSF" id="PIRSF015588">
    <property type="entry name" value="AP_complex_sigma"/>
    <property type="match status" value="1"/>
</dbReference>
<keyword evidence="5 9" id="KW-0653">Protein transport</keyword>
<keyword evidence="8" id="KW-0968">Cytoplasmic vesicle</keyword>
<name>A0A152A0Z8_TIELA</name>
<dbReference type="Gene3D" id="3.30.450.60">
    <property type="match status" value="1"/>
</dbReference>
<comment type="subcellular location">
    <subcellularLocation>
        <location evidence="2">Cytoplasmic vesicle</location>
        <location evidence="2">Clathrin-coated vesicle membrane</location>
    </subcellularLocation>
    <subcellularLocation>
        <location evidence="1">Golgi apparatus</location>
    </subcellularLocation>
</comment>
<dbReference type="PANTHER" id="PTHR11753">
    <property type="entry name" value="ADAPTOR COMPLEXES SMALL SUBUNIT FAMILY"/>
    <property type="match status" value="1"/>
</dbReference>
<evidence type="ECO:0000313" key="12">
    <source>
        <dbReference type="Proteomes" id="UP000076078"/>
    </source>
</evidence>
<dbReference type="InterPro" id="IPR016635">
    <property type="entry name" value="AP_complex_ssu"/>
</dbReference>
<evidence type="ECO:0000256" key="7">
    <source>
        <dbReference type="ARBA" id="ARBA00023136"/>
    </source>
</evidence>
<evidence type="ECO:0000256" key="3">
    <source>
        <dbReference type="ARBA" id="ARBA00006972"/>
    </source>
</evidence>
<dbReference type="OrthoDB" id="371463at2759"/>
<dbReference type="SUPFAM" id="SSF64356">
    <property type="entry name" value="SNARE-like"/>
    <property type="match status" value="1"/>
</dbReference>
<dbReference type="Proteomes" id="UP000076078">
    <property type="component" value="Unassembled WGS sequence"/>
</dbReference>
<dbReference type="InterPro" id="IPR022775">
    <property type="entry name" value="AP_mu_sigma_su"/>
</dbReference>
<proteinExistence type="inferred from homology"/>
<evidence type="ECO:0000313" key="11">
    <source>
        <dbReference type="EMBL" id="KYQ99740.1"/>
    </source>
</evidence>
<dbReference type="STRING" id="361077.A0A152A0Z8"/>
<dbReference type="InterPro" id="IPR044733">
    <property type="entry name" value="AP1_sigma"/>
</dbReference>
<evidence type="ECO:0000256" key="5">
    <source>
        <dbReference type="ARBA" id="ARBA00022927"/>
    </source>
</evidence>
<dbReference type="GO" id="GO:0006886">
    <property type="term" value="P:intracellular protein transport"/>
    <property type="evidence" value="ECO:0007669"/>
    <property type="project" value="UniProtKB-UniRule"/>
</dbReference>
<organism evidence="11 12">
    <name type="scientific">Tieghemostelium lacteum</name>
    <name type="common">Slime mold</name>
    <name type="synonym">Dictyostelium lacteum</name>
    <dbReference type="NCBI Taxonomy" id="361077"/>
    <lineage>
        <taxon>Eukaryota</taxon>
        <taxon>Amoebozoa</taxon>
        <taxon>Evosea</taxon>
        <taxon>Eumycetozoa</taxon>
        <taxon>Dictyostelia</taxon>
        <taxon>Dictyosteliales</taxon>
        <taxon>Raperosteliaceae</taxon>
        <taxon>Tieghemostelium</taxon>
    </lineage>
</organism>
<sequence length="152" mass="18128">MFHFLLLLSRQGKTRLTKWYSSYTNKEKARFSREISNMVVSRAPKLCNFLEWKEYKIIFKRYASLYFVVCADRNDNELIILEAIHHYVEILDRYFGNVCELDLIFNFHKAYYILDELFIAGELQETSKKTVLRLIVQQDAQQENPSEGKVDL</sequence>
<evidence type="ECO:0000256" key="2">
    <source>
        <dbReference type="ARBA" id="ARBA00004640"/>
    </source>
</evidence>
<dbReference type="GO" id="GO:0035615">
    <property type="term" value="F:clathrin adaptor activity"/>
    <property type="evidence" value="ECO:0007669"/>
    <property type="project" value="InterPro"/>
</dbReference>
<reference evidence="11 12" key="1">
    <citation type="submission" date="2015-12" db="EMBL/GenBank/DDBJ databases">
        <title>Dictyostelia acquired genes for synthesis and detection of signals that induce cell-type specialization by lateral gene transfer from prokaryotes.</title>
        <authorList>
            <person name="Gloeckner G."/>
            <person name="Schaap P."/>
        </authorList>
    </citation>
    <scope>NUCLEOTIDE SEQUENCE [LARGE SCALE GENOMIC DNA]</scope>
    <source>
        <strain evidence="11 12">TK</strain>
    </source>
</reference>
<dbReference type="InParanoid" id="A0A152A0Z8"/>
<keyword evidence="12" id="KW-1185">Reference proteome</keyword>
<gene>
    <name evidence="11" type="ORF">DLAC_03680</name>
</gene>
<feature type="domain" description="AP complex mu/sigma subunit" evidence="10">
    <location>
        <begin position="1"/>
        <end position="140"/>
    </location>
</feature>
<dbReference type="GO" id="GO:0016482">
    <property type="term" value="P:cytosolic transport"/>
    <property type="evidence" value="ECO:0007669"/>
    <property type="project" value="UniProtKB-ARBA"/>
</dbReference>
<keyword evidence="6" id="KW-0333">Golgi apparatus</keyword>
<dbReference type="OMA" id="KAYHILD"/>
<keyword evidence="7 9" id="KW-0472">Membrane</keyword>
<dbReference type="FunFam" id="3.30.450.60:FF:000007">
    <property type="entry name" value="AP complex subunit sigma"/>
    <property type="match status" value="1"/>
</dbReference>
<evidence type="ECO:0000259" key="10">
    <source>
        <dbReference type="Pfam" id="PF01217"/>
    </source>
</evidence>
<dbReference type="Pfam" id="PF01217">
    <property type="entry name" value="Clat_adaptor_s"/>
    <property type="match status" value="1"/>
</dbReference>
<evidence type="ECO:0000256" key="9">
    <source>
        <dbReference type="PIRNR" id="PIRNR015588"/>
    </source>
</evidence>
<evidence type="ECO:0000256" key="4">
    <source>
        <dbReference type="ARBA" id="ARBA00022448"/>
    </source>
</evidence>
<comment type="similarity">
    <text evidence="3 9">Belongs to the adaptor complexes small subunit family.</text>
</comment>
<dbReference type="CDD" id="cd14831">
    <property type="entry name" value="AP1_sigma"/>
    <property type="match status" value="1"/>
</dbReference>
<dbReference type="AlphaFoldDB" id="A0A152A0Z8"/>
<dbReference type="InterPro" id="IPR011012">
    <property type="entry name" value="Longin-like_dom_sf"/>
</dbReference>
<protein>
    <recommendedName>
        <fullName evidence="9">AP complex subunit sigma</fullName>
    </recommendedName>
</protein>